<dbReference type="GO" id="GO:0000049">
    <property type="term" value="F:tRNA binding"/>
    <property type="evidence" value="ECO:0007669"/>
    <property type="project" value="UniProtKB-UniRule"/>
</dbReference>
<dbReference type="Pfam" id="PF09249">
    <property type="entry name" value="tRNA_NucTransf2"/>
    <property type="match status" value="1"/>
</dbReference>
<evidence type="ECO:0000256" key="2">
    <source>
        <dbReference type="ARBA" id="ARBA00022694"/>
    </source>
</evidence>
<dbReference type="InterPro" id="IPR006116">
    <property type="entry name" value="NT_2-5OAS_ClassI-CCAase"/>
</dbReference>
<feature type="binding site" evidence="10">
    <location>
        <position position="160"/>
    </location>
    <ligand>
        <name>CTP</name>
        <dbReference type="ChEBI" id="CHEBI:37563"/>
    </ligand>
</feature>
<comment type="function">
    <text evidence="10">Catalyzes the addition and repair of the essential 3'-terminal CCA sequence in tRNAs without using a nucleic acid template. Adds these three nucleotides in the order of C, C, and A to the tRNA nucleotide-73, using CTP and ATP as substrates and producing inorganic pyrophosphate. tRNA 3'-terminal CCA addition is required both for tRNA processing and repair. Also involved in tRNA surveillance by mediating tandem CCA addition to generate a CCACCA at the 3' terminus of unstable tRNAs. While stable tRNAs receive only 3'-terminal CCA, unstable tRNAs are marked with CCACCA and rapidly degraded.</text>
</comment>
<dbReference type="EC" id="2.7.7.72" evidence="10"/>
<dbReference type="SUPFAM" id="SSF81631">
    <property type="entry name" value="PAP/OAS1 substrate-binding domain"/>
    <property type="match status" value="1"/>
</dbReference>
<evidence type="ECO:0000256" key="5">
    <source>
        <dbReference type="ARBA" id="ARBA00022741"/>
    </source>
</evidence>
<keyword evidence="1 10" id="KW-0808">Transferase</keyword>
<evidence type="ECO:0000256" key="1">
    <source>
        <dbReference type="ARBA" id="ARBA00022679"/>
    </source>
</evidence>
<dbReference type="GO" id="GO:0000287">
    <property type="term" value="F:magnesium ion binding"/>
    <property type="evidence" value="ECO:0007669"/>
    <property type="project" value="UniProtKB-UniRule"/>
</dbReference>
<feature type="binding site" evidence="10">
    <location>
        <position position="140"/>
    </location>
    <ligand>
        <name>CTP</name>
        <dbReference type="ChEBI" id="CHEBI:37563"/>
    </ligand>
</feature>
<evidence type="ECO:0000256" key="7">
    <source>
        <dbReference type="ARBA" id="ARBA00022840"/>
    </source>
</evidence>
<comment type="catalytic activity">
    <reaction evidence="10">
        <text>a tRNA precursor + 2 CTP + ATP = a tRNA with a 3' CCA end + 3 diphosphate</text>
        <dbReference type="Rhea" id="RHEA:14433"/>
        <dbReference type="Rhea" id="RHEA-COMP:10465"/>
        <dbReference type="Rhea" id="RHEA-COMP:10468"/>
        <dbReference type="ChEBI" id="CHEBI:30616"/>
        <dbReference type="ChEBI" id="CHEBI:33019"/>
        <dbReference type="ChEBI" id="CHEBI:37563"/>
        <dbReference type="ChEBI" id="CHEBI:74896"/>
        <dbReference type="ChEBI" id="CHEBI:83071"/>
        <dbReference type="EC" id="2.7.7.72"/>
    </reaction>
</comment>
<accession>A0A2R6AW79</accession>
<keyword evidence="4 10" id="KW-0479">Metal-binding</keyword>
<reference evidence="14 15" key="1">
    <citation type="submission" date="2017-04" db="EMBL/GenBank/DDBJ databases">
        <title>Novel microbial lineages endemic to geothermal iron-oxide mats fill important gaps in the evolutionary history of Archaea.</title>
        <authorList>
            <person name="Jay Z.J."/>
            <person name="Beam J.P."/>
            <person name="Dlakic M."/>
            <person name="Rusch D.B."/>
            <person name="Kozubal M.A."/>
            <person name="Inskeep W.P."/>
        </authorList>
    </citation>
    <scope>NUCLEOTIDE SEQUENCE [LARGE SCALE GENOMIC DNA]</scope>
    <source>
        <strain evidence="14">ECH_B_SAG-M15</strain>
    </source>
</reference>
<feature type="domain" description="tRNA nucleotidyltransferase substrate binding" evidence="12">
    <location>
        <begin position="155"/>
        <end position="264"/>
    </location>
</feature>
<comment type="catalytic activity">
    <reaction evidence="10">
        <text>a tRNA with a 3' CCA end + 2 CTP + ATP = a tRNA with a 3' CCACCA end + 3 diphosphate</text>
        <dbReference type="Rhea" id="RHEA:76235"/>
        <dbReference type="Rhea" id="RHEA-COMP:10468"/>
        <dbReference type="Rhea" id="RHEA-COMP:18655"/>
        <dbReference type="ChEBI" id="CHEBI:30616"/>
        <dbReference type="ChEBI" id="CHEBI:33019"/>
        <dbReference type="ChEBI" id="CHEBI:37563"/>
        <dbReference type="ChEBI" id="CHEBI:83071"/>
        <dbReference type="ChEBI" id="CHEBI:195187"/>
    </reaction>
</comment>
<feature type="binding site" evidence="10">
    <location>
        <position position="56"/>
    </location>
    <ligand>
        <name>ATP</name>
        <dbReference type="ChEBI" id="CHEBI:30616"/>
    </ligand>
</feature>
<evidence type="ECO:0000256" key="8">
    <source>
        <dbReference type="ARBA" id="ARBA00022842"/>
    </source>
</evidence>
<dbReference type="GO" id="GO:0005524">
    <property type="term" value="F:ATP binding"/>
    <property type="evidence" value="ECO:0007669"/>
    <property type="project" value="UniProtKB-UniRule"/>
</dbReference>
<feature type="binding site" evidence="10">
    <location>
        <position position="169"/>
    </location>
    <ligand>
        <name>CTP</name>
        <dbReference type="ChEBI" id="CHEBI:37563"/>
    </ligand>
</feature>
<name>A0A2R6AW79_9ARCH</name>
<dbReference type="InterPro" id="IPR011068">
    <property type="entry name" value="NuclTrfase_I-like_C"/>
</dbReference>
<keyword evidence="3 10" id="KW-0548">Nucleotidyltransferase</keyword>
<dbReference type="HAMAP" id="MF_01264">
    <property type="entry name" value="CCA_arch"/>
    <property type="match status" value="1"/>
</dbReference>
<keyword evidence="8 10" id="KW-0460">Magnesium</keyword>
<evidence type="ECO:0000256" key="3">
    <source>
        <dbReference type="ARBA" id="ARBA00022695"/>
    </source>
</evidence>
<dbReference type="GO" id="GO:0042245">
    <property type="term" value="P:RNA repair"/>
    <property type="evidence" value="ECO:0007669"/>
    <property type="project" value="UniProtKB-KW"/>
</dbReference>
<dbReference type="Proteomes" id="UP000240490">
    <property type="component" value="Unassembled WGS sequence"/>
</dbReference>
<comment type="caution">
    <text evidence="14">The sequence shown here is derived from an EMBL/GenBank/DDBJ whole genome shotgun (WGS) entry which is preliminary data.</text>
</comment>
<protein>
    <recommendedName>
        <fullName evidence="10">CCA-adding enzyme</fullName>
        <ecNumber evidence="10">2.7.7.72</ecNumber>
    </recommendedName>
    <alternativeName>
        <fullName evidence="10">CCA tRNA nucleotidyltransferase</fullName>
    </alternativeName>
    <alternativeName>
        <fullName evidence="10">tRNA CCA-pyrophosphorylase</fullName>
    </alternativeName>
    <alternativeName>
        <fullName evidence="10">tRNA adenylyl-/cytidylyl- transferase</fullName>
    </alternativeName>
    <alternativeName>
        <fullName evidence="10">tRNA nucleotidyltransferase</fullName>
    </alternativeName>
    <alternativeName>
        <fullName evidence="10">tRNA-NT</fullName>
    </alternativeName>
</protein>
<feature type="domain" description="CCA-adding enzyme C-terminal" evidence="13">
    <location>
        <begin position="285"/>
        <end position="408"/>
    </location>
</feature>
<dbReference type="PANTHER" id="PTHR39643">
    <property type="entry name" value="CCA-ADDING ENZYME"/>
    <property type="match status" value="1"/>
</dbReference>
<feature type="binding site" evidence="10">
    <location>
        <position position="117"/>
    </location>
    <ligand>
        <name>Mg(2+)</name>
        <dbReference type="ChEBI" id="CHEBI:18420"/>
    </ligand>
</feature>
<keyword evidence="9 10" id="KW-0694">RNA-binding</keyword>
<dbReference type="PANTHER" id="PTHR39643:SF1">
    <property type="entry name" value="CCA-ADDING ENZYME"/>
    <property type="match status" value="1"/>
</dbReference>
<evidence type="ECO:0000259" key="11">
    <source>
        <dbReference type="Pfam" id="PF01909"/>
    </source>
</evidence>
<dbReference type="SUPFAM" id="SSF81301">
    <property type="entry name" value="Nucleotidyltransferase"/>
    <property type="match status" value="1"/>
</dbReference>
<comment type="cofactor">
    <cofactor evidence="10">
        <name>Mg(2+)</name>
        <dbReference type="ChEBI" id="CHEBI:18420"/>
    </cofactor>
</comment>
<proteinExistence type="inferred from homology"/>
<dbReference type="Gene3D" id="3.30.460.10">
    <property type="entry name" value="Beta Polymerase, domain 2"/>
    <property type="match status" value="1"/>
</dbReference>
<evidence type="ECO:0000313" key="15">
    <source>
        <dbReference type="Proteomes" id="UP000240490"/>
    </source>
</evidence>
<dbReference type="GO" id="GO:0001680">
    <property type="term" value="P:tRNA 3'-terminal CCA addition"/>
    <property type="evidence" value="ECO:0007669"/>
    <property type="project" value="UniProtKB-UniRule"/>
</dbReference>
<dbReference type="Gene3D" id="3.30.70.1550">
    <property type="entry name" value="Archaeal tRNA CCA-adding enzyme catalytic domain"/>
    <property type="match status" value="1"/>
</dbReference>
<evidence type="ECO:0000256" key="10">
    <source>
        <dbReference type="HAMAP-Rule" id="MF_01264"/>
    </source>
</evidence>
<dbReference type="InterPro" id="IPR002934">
    <property type="entry name" value="Polymerase_NTP_transf_dom"/>
</dbReference>
<keyword evidence="6 10" id="KW-0692">RNA repair</keyword>
<feature type="binding site" evidence="10">
    <location>
        <position position="140"/>
    </location>
    <ligand>
        <name>ATP</name>
        <dbReference type="ChEBI" id="CHEBI:30616"/>
    </ligand>
</feature>
<sequence>MSLNQVLDEVRRRVTPTAEEEGRLLSLAERLKKRILEVSSAYGVSVEPMLVGSLPKGTWLRGEGDLDVFMLFPKHFNKRSLEDIGLRIANEVSEGRGVRAYAEHPYLRFYVDGVKVDLVPALKVDRADAKATAVDRTPFHLEYVNSKLDDELRANVRLLKRFMKGIGVYGAEARTLGFSGYVCELLTIKHGSFTRVLEAAAGWRPPTLVVLEAQPTVAFNHHIVVVDPTDPSRNAAAAVSLESYAVFIAASQAFLEKPGIEFFYPPSLSPQRGAYIFELGYGVGGRHLVLVALTAPQVVEEVLWSEMRSSAHGLTQHLERYGFNPLSTWFWSDGAEAYFCLEVERVELPAYEKRVGPPVYAREDAKRFLAKNKGRALRGPWIEADRWVVELPRRVTRIAEALRRQSEVDLSPHIRANYTSARILVDSEALQVIASNSKLATEFTRFYTHTPAWLS</sequence>
<organism evidence="14 15">
    <name type="scientific">Candidatus Marsarchaeota G2 archaeon ECH_B_SAG-M15</name>
    <dbReference type="NCBI Taxonomy" id="1978162"/>
    <lineage>
        <taxon>Archaea</taxon>
        <taxon>Candidatus Marsarchaeota</taxon>
        <taxon>Candidatus Marsarchaeota group 2</taxon>
    </lineage>
</organism>
<evidence type="ECO:0000259" key="13">
    <source>
        <dbReference type="Pfam" id="PF21133"/>
    </source>
</evidence>
<dbReference type="InterPro" id="IPR008229">
    <property type="entry name" value="CCA-adding_arc"/>
</dbReference>
<dbReference type="PIRSF" id="PIRSF005335">
    <property type="entry name" value="CCA_arch"/>
    <property type="match status" value="1"/>
</dbReference>
<evidence type="ECO:0000256" key="4">
    <source>
        <dbReference type="ARBA" id="ARBA00022723"/>
    </source>
</evidence>
<dbReference type="InterPro" id="IPR015329">
    <property type="entry name" value="tRNA_NucTransf2"/>
</dbReference>
<keyword evidence="5 10" id="KW-0547">Nucleotide-binding</keyword>
<feature type="binding site" evidence="10">
    <location>
        <position position="53"/>
    </location>
    <ligand>
        <name>CTP</name>
        <dbReference type="ChEBI" id="CHEBI:37563"/>
    </ligand>
</feature>
<comment type="miscellaneous">
    <text evidence="10">A single active site specifically recognizes both ATP and CTP and is responsible for their addition.</text>
</comment>
<feature type="binding site" evidence="10">
    <location>
        <position position="53"/>
    </location>
    <ligand>
        <name>ATP</name>
        <dbReference type="ChEBI" id="CHEBI:30616"/>
    </ligand>
</feature>
<dbReference type="InterPro" id="IPR043519">
    <property type="entry name" value="NT_sf"/>
</dbReference>
<dbReference type="CDD" id="cd05400">
    <property type="entry name" value="NT_2-5OAS_ClassI-CCAase"/>
    <property type="match status" value="1"/>
</dbReference>
<dbReference type="NCBIfam" id="TIGR03671">
    <property type="entry name" value="cca_archaeal"/>
    <property type="match status" value="1"/>
</dbReference>
<dbReference type="AlphaFoldDB" id="A0A2R6AW79"/>
<comment type="similarity">
    <text evidence="10">Belongs to the tRNA nucleotidyltransferase/poly(A) polymerase family. Archaeal CCA-adding enzyme subfamily.</text>
</comment>
<dbReference type="GO" id="GO:0004810">
    <property type="term" value="F:CCA tRNA nucleotidyltransferase activity"/>
    <property type="evidence" value="ECO:0007669"/>
    <property type="project" value="UniProtKB-UniRule"/>
</dbReference>
<dbReference type="Pfam" id="PF21133">
    <property type="entry name" value="CAA_C"/>
    <property type="match status" value="1"/>
</dbReference>
<dbReference type="GO" id="GO:0160016">
    <property type="term" value="F:CCACCA tRNA nucleotidyltransferase activity"/>
    <property type="evidence" value="ECO:0007669"/>
    <property type="project" value="RHEA"/>
</dbReference>
<feature type="domain" description="Polymerase nucleotidyl transferase" evidence="11">
    <location>
        <begin position="37"/>
        <end position="140"/>
    </location>
</feature>
<gene>
    <name evidence="10" type="primary">cca</name>
    <name evidence="14" type="ORF">B9Q08_04380</name>
</gene>
<evidence type="ECO:0000259" key="12">
    <source>
        <dbReference type="Pfam" id="PF09249"/>
    </source>
</evidence>
<feature type="binding site" evidence="10">
    <location>
        <position position="160"/>
    </location>
    <ligand>
        <name>ATP</name>
        <dbReference type="ChEBI" id="CHEBI:30616"/>
    </ligand>
</feature>
<dbReference type="Gene3D" id="1.10.1410.30">
    <property type="entry name" value="CCA tRNA nucleotidyltransferase, domain 2"/>
    <property type="match status" value="1"/>
</dbReference>
<evidence type="ECO:0000313" key="14">
    <source>
        <dbReference type="EMBL" id="PSN90606.1"/>
    </source>
</evidence>
<feature type="binding site" evidence="10">
    <location>
        <position position="169"/>
    </location>
    <ligand>
        <name>ATP</name>
        <dbReference type="ChEBI" id="CHEBI:30616"/>
    </ligand>
</feature>
<keyword evidence="7 10" id="KW-0067">ATP-binding</keyword>
<comment type="subunit">
    <text evidence="10">Homodimer.</text>
</comment>
<evidence type="ECO:0000256" key="6">
    <source>
        <dbReference type="ARBA" id="ARBA00022800"/>
    </source>
</evidence>
<evidence type="ECO:0000256" key="9">
    <source>
        <dbReference type="ARBA" id="ARBA00022884"/>
    </source>
</evidence>
<dbReference type="EMBL" id="NEXJ01000076">
    <property type="protein sequence ID" value="PSN90606.1"/>
    <property type="molecule type" value="Genomic_DNA"/>
</dbReference>
<feature type="binding site" evidence="10">
    <location>
        <position position="65"/>
    </location>
    <ligand>
        <name>Mg(2+)</name>
        <dbReference type="ChEBI" id="CHEBI:18420"/>
    </ligand>
</feature>
<feature type="binding site" evidence="10">
    <location>
        <position position="56"/>
    </location>
    <ligand>
        <name>CTP</name>
        <dbReference type="ChEBI" id="CHEBI:37563"/>
    </ligand>
</feature>
<dbReference type="InterPro" id="IPR048833">
    <property type="entry name" value="CAA_C"/>
</dbReference>
<dbReference type="Pfam" id="PF01909">
    <property type="entry name" value="NTP_transf_2"/>
    <property type="match status" value="1"/>
</dbReference>
<dbReference type="Gene3D" id="3.30.70.590">
    <property type="entry name" value="Poly(A) polymerase predicted RNA binding domain"/>
    <property type="match status" value="1"/>
</dbReference>
<dbReference type="InterPro" id="IPR042090">
    <property type="entry name" value="CCA_tRNA_nucleotrans_2"/>
</dbReference>
<keyword evidence="2 10" id="KW-0819">tRNA processing</keyword>
<dbReference type="SUPFAM" id="SSF55003">
    <property type="entry name" value="PAP/Archaeal CCA-adding enzyme, C-terminal domain"/>
    <property type="match status" value="1"/>
</dbReference>
<feature type="binding site" evidence="10">
    <location>
        <position position="67"/>
    </location>
    <ligand>
        <name>Mg(2+)</name>
        <dbReference type="ChEBI" id="CHEBI:18420"/>
    </ligand>
</feature>